<feature type="transmembrane region" description="Helical" evidence="1">
    <location>
        <begin position="85"/>
        <end position="108"/>
    </location>
</feature>
<gene>
    <name evidence="2" type="primary">mlaE_2</name>
    <name evidence="2" type="ORF">LF1_38320</name>
</gene>
<reference evidence="2 3" key="1">
    <citation type="submission" date="2019-08" db="EMBL/GenBank/DDBJ databases">
        <title>Deep-cultivation of Planctomycetes and their phenomic and genomic characterization uncovers novel biology.</title>
        <authorList>
            <person name="Wiegand S."/>
            <person name="Jogler M."/>
            <person name="Boedeker C."/>
            <person name="Pinto D."/>
            <person name="Vollmers J."/>
            <person name="Rivas-Marin E."/>
            <person name="Kohn T."/>
            <person name="Peeters S.H."/>
            <person name="Heuer A."/>
            <person name="Rast P."/>
            <person name="Oberbeckmann S."/>
            <person name="Bunk B."/>
            <person name="Jeske O."/>
            <person name="Meyerdierks A."/>
            <person name="Storesund J.E."/>
            <person name="Kallscheuer N."/>
            <person name="Luecker S."/>
            <person name="Lage O.M."/>
            <person name="Pohl T."/>
            <person name="Merkel B.J."/>
            <person name="Hornburger P."/>
            <person name="Mueller R.-W."/>
            <person name="Bruemmer F."/>
            <person name="Labrenz M."/>
            <person name="Spormann A.M."/>
            <person name="Op Den Camp H."/>
            <person name="Overmann J."/>
            <person name="Amann R."/>
            <person name="Jetten M.S.M."/>
            <person name="Mascher T."/>
            <person name="Medema M.H."/>
            <person name="Devos D.P."/>
            <person name="Kaster A.-K."/>
            <person name="Ovreas L."/>
            <person name="Rohde M."/>
            <person name="Galperin M.Y."/>
            <person name="Jogler C."/>
        </authorList>
    </citation>
    <scope>NUCLEOTIDE SEQUENCE [LARGE SCALE GENOMIC DNA]</scope>
    <source>
        <strain evidence="2 3">LF1</strain>
    </source>
</reference>
<keyword evidence="1" id="KW-0812">Transmembrane</keyword>
<evidence type="ECO:0000313" key="3">
    <source>
        <dbReference type="Proteomes" id="UP000322699"/>
    </source>
</evidence>
<dbReference type="GO" id="GO:0043190">
    <property type="term" value="C:ATP-binding cassette (ABC) transporter complex"/>
    <property type="evidence" value="ECO:0007669"/>
    <property type="project" value="InterPro"/>
</dbReference>
<organism evidence="2 3">
    <name type="scientific">Rubripirellula obstinata</name>
    <dbReference type="NCBI Taxonomy" id="406547"/>
    <lineage>
        <taxon>Bacteria</taxon>
        <taxon>Pseudomonadati</taxon>
        <taxon>Planctomycetota</taxon>
        <taxon>Planctomycetia</taxon>
        <taxon>Pirellulales</taxon>
        <taxon>Pirellulaceae</taxon>
        <taxon>Rubripirellula</taxon>
    </lineage>
</organism>
<keyword evidence="3" id="KW-1185">Reference proteome</keyword>
<feature type="transmembrane region" description="Helical" evidence="1">
    <location>
        <begin position="179"/>
        <end position="211"/>
    </location>
</feature>
<dbReference type="PANTHER" id="PTHR30188:SF4">
    <property type="entry name" value="PROTEIN TRIGALACTOSYLDIACYLGLYCEROL 1, CHLOROPLASTIC"/>
    <property type="match status" value="1"/>
</dbReference>
<dbReference type="GO" id="GO:0005548">
    <property type="term" value="F:phospholipid transporter activity"/>
    <property type="evidence" value="ECO:0007669"/>
    <property type="project" value="TreeGrafter"/>
</dbReference>
<feature type="transmembrane region" description="Helical" evidence="1">
    <location>
        <begin position="271"/>
        <end position="293"/>
    </location>
</feature>
<dbReference type="OrthoDB" id="5511876at2"/>
<dbReference type="EMBL" id="VRLW01000001">
    <property type="protein sequence ID" value="KAA1261285.1"/>
    <property type="molecule type" value="Genomic_DNA"/>
</dbReference>
<keyword evidence="1" id="KW-0472">Membrane</keyword>
<dbReference type="Proteomes" id="UP000322699">
    <property type="component" value="Unassembled WGS sequence"/>
</dbReference>
<name>A0A5B1CMZ4_9BACT</name>
<comment type="caution">
    <text evidence="2">The sequence shown here is derived from an EMBL/GenBank/DDBJ whole genome shotgun (WGS) entry which is preliminary data.</text>
</comment>
<accession>A0A5B1CMZ4</accession>
<sequence>MPSTHQINDRNRWTGALVRGTQSVRHAFALLFDFIGEQAISRFEGVSSILAIMVATFQLAIRPASWSESVRTVFSRQLLFTGADAVSVSLRIGAAVGVLIIVQAALWIDALGVTNELIEPILWRGIVRELAPLLACLVVIGRSGIAISTELATMVVSGEIEVLDSQGVDPMTYLVMPRILAFVVSVFGLAVIIATTMLVTGFMIGQIMGVIRTPWSDFLGGAIRQFSSLDLVFFVPKTTIAGAFAGVICCRDAMSVRGTMSDVPRVTARSGIRALTAVFAVSAVLSVLIYGRFLVFKVL</sequence>
<keyword evidence="1" id="KW-1133">Transmembrane helix</keyword>
<protein>
    <submittedName>
        <fullName evidence="2">Putative phospholipid ABC transporter permease protein MlaE</fullName>
    </submittedName>
</protein>
<proteinExistence type="predicted"/>
<dbReference type="AlphaFoldDB" id="A0A5B1CMZ4"/>
<dbReference type="PANTHER" id="PTHR30188">
    <property type="entry name" value="ABC TRANSPORTER PERMEASE PROTEIN-RELATED"/>
    <property type="match status" value="1"/>
</dbReference>
<evidence type="ECO:0000256" key="1">
    <source>
        <dbReference type="SAM" id="Phobius"/>
    </source>
</evidence>
<dbReference type="RefSeq" id="WP_068266912.1">
    <property type="nucleotide sequence ID" value="NZ_LWSK01000137.1"/>
</dbReference>
<dbReference type="InterPro" id="IPR030802">
    <property type="entry name" value="Permease_MalE"/>
</dbReference>
<evidence type="ECO:0000313" key="2">
    <source>
        <dbReference type="EMBL" id="KAA1261285.1"/>
    </source>
</evidence>
<dbReference type="Pfam" id="PF02405">
    <property type="entry name" value="MlaE"/>
    <property type="match status" value="1"/>
</dbReference>